<accession>A0A5J5KXX3</accession>
<dbReference type="InterPro" id="IPR015946">
    <property type="entry name" value="KH_dom-like_a/b"/>
</dbReference>
<comment type="subunit">
    <text evidence="3">Monomer. Binds 30S ribosomal subunits, but not 50S ribosomal subunits or 70S ribosomes.</text>
</comment>
<dbReference type="GO" id="GO:0030490">
    <property type="term" value="P:maturation of SSU-rRNA"/>
    <property type="evidence" value="ECO:0007669"/>
    <property type="project" value="UniProtKB-UniRule"/>
</dbReference>
<dbReference type="InterPro" id="IPR000238">
    <property type="entry name" value="RbfA"/>
</dbReference>
<reference evidence="5 6" key="1">
    <citation type="submission" date="2019-05" db="EMBL/GenBank/DDBJ databases">
        <title>Kocuria coralli sp. nov., a novel actinobacterium isolated from coral reef seawater.</title>
        <authorList>
            <person name="Li J."/>
        </authorList>
    </citation>
    <scope>NUCLEOTIDE SEQUENCE [LARGE SCALE GENOMIC DNA]</scope>
    <source>
        <strain evidence="5 6">SCSIO 13007</strain>
    </source>
</reference>
<dbReference type="NCBIfam" id="TIGR00082">
    <property type="entry name" value="rbfA"/>
    <property type="match status" value="1"/>
</dbReference>
<organism evidence="5 6">
    <name type="scientific">Kocuria coralli</name>
    <dbReference type="NCBI Taxonomy" id="1461025"/>
    <lineage>
        <taxon>Bacteria</taxon>
        <taxon>Bacillati</taxon>
        <taxon>Actinomycetota</taxon>
        <taxon>Actinomycetes</taxon>
        <taxon>Micrococcales</taxon>
        <taxon>Micrococcaceae</taxon>
        <taxon>Kocuria</taxon>
    </lineage>
</organism>
<sequence length="162" mass="17518">MADTQRASRLADRIKVIVAQALERRIKDPRLGFVTITDARVTNDLQHATVYYTVYGTAEEKADSARALESAKGILRSEVGKNITARLTPTLTFVADEIPEAASHLEDVLRRAKEKDAEVAAAAVGAQYASDENPYRSADEDAEDLADQDSGAPAGSPESTER</sequence>
<evidence type="ECO:0000256" key="3">
    <source>
        <dbReference type="HAMAP-Rule" id="MF_00003"/>
    </source>
</evidence>
<evidence type="ECO:0000256" key="1">
    <source>
        <dbReference type="ARBA" id="ARBA00022490"/>
    </source>
</evidence>
<dbReference type="AlphaFoldDB" id="A0A5J5KXX3"/>
<name>A0A5J5KXX3_9MICC</name>
<evidence type="ECO:0000313" key="5">
    <source>
        <dbReference type="EMBL" id="KAA9393591.1"/>
    </source>
</evidence>
<dbReference type="PANTHER" id="PTHR33515">
    <property type="entry name" value="RIBOSOME-BINDING FACTOR A, CHLOROPLASTIC-RELATED"/>
    <property type="match status" value="1"/>
</dbReference>
<gene>
    <name evidence="3 5" type="primary">rbfA</name>
    <name evidence="5" type="ORF">FCK90_11400</name>
</gene>
<dbReference type="SUPFAM" id="SSF89919">
    <property type="entry name" value="Ribosome-binding factor A, RbfA"/>
    <property type="match status" value="1"/>
</dbReference>
<keyword evidence="2 3" id="KW-0690">Ribosome biogenesis</keyword>
<comment type="caution">
    <text evidence="5">The sequence shown here is derived from an EMBL/GenBank/DDBJ whole genome shotgun (WGS) entry which is preliminary data.</text>
</comment>
<dbReference type="GO" id="GO:0005829">
    <property type="term" value="C:cytosol"/>
    <property type="evidence" value="ECO:0007669"/>
    <property type="project" value="TreeGrafter"/>
</dbReference>
<dbReference type="RefSeq" id="WP_158034433.1">
    <property type="nucleotide sequence ID" value="NZ_ML708622.1"/>
</dbReference>
<dbReference type="PANTHER" id="PTHR33515:SF1">
    <property type="entry name" value="RIBOSOME-BINDING FACTOR A, CHLOROPLASTIC-RELATED"/>
    <property type="match status" value="1"/>
</dbReference>
<dbReference type="GO" id="GO:0043024">
    <property type="term" value="F:ribosomal small subunit binding"/>
    <property type="evidence" value="ECO:0007669"/>
    <property type="project" value="TreeGrafter"/>
</dbReference>
<proteinExistence type="inferred from homology"/>
<protein>
    <recommendedName>
        <fullName evidence="3">Ribosome-binding factor A</fullName>
    </recommendedName>
</protein>
<comment type="function">
    <text evidence="3">One of several proteins that assist in the late maturation steps of the functional core of the 30S ribosomal subunit. Associates with free 30S ribosomal subunits (but not with 30S subunits that are part of 70S ribosomes or polysomes). Required for efficient processing of 16S rRNA. May interact with the 5'-terminal helix region of 16S rRNA.</text>
</comment>
<dbReference type="Gene3D" id="3.30.300.20">
    <property type="match status" value="1"/>
</dbReference>
<keyword evidence="6" id="KW-1185">Reference proteome</keyword>
<keyword evidence="1 3" id="KW-0963">Cytoplasm</keyword>
<feature type="region of interest" description="Disordered" evidence="4">
    <location>
        <begin position="124"/>
        <end position="162"/>
    </location>
</feature>
<comment type="similarity">
    <text evidence="3">Belongs to the RbfA family.</text>
</comment>
<dbReference type="Proteomes" id="UP000325957">
    <property type="component" value="Unassembled WGS sequence"/>
</dbReference>
<dbReference type="Pfam" id="PF02033">
    <property type="entry name" value="RBFA"/>
    <property type="match status" value="1"/>
</dbReference>
<evidence type="ECO:0000256" key="4">
    <source>
        <dbReference type="SAM" id="MobiDB-lite"/>
    </source>
</evidence>
<evidence type="ECO:0000256" key="2">
    <source>
        <dbReference type="ARBA" id="ARBA00022517"/>
    </source>
</evidence>
<comment type="subcellular location">
    <subcellularLocation>
        <location evidence="3">Cytoplasm</location>
    </subcellularLocation>
</comment>
<dbReference type="InterPro" id="IPR023799">
    <property type="entry name" value="RbfA_dom_sf"/>
</dbReference>
<dbReference type="OrthoDB" id="307788at2"/>
<dbReference type="HAMAP" id="MF_00003">
    <property type="entry name" value="RbfA"/>
    <property type="match status" value="1"/>
</dbReference>
<evidence type="ECO:0000313" key="6">
    <source>
        <dbReference type="Proteomes" id="UP000325957"/>
    </source>
</evidence>
<dbReference type="EMBL" id="SZWF01000016">
    <property type="protein sequence ID" value="KAA9393591.1"/>
    <property type="molecule type" value="Genomic_DNA"/>
</dbReference>